<evidence type="ECO:0000256" key="3">
    <source>
        <dbReference type="SAM" id="SignalP"/>
    </source>
</evidence>
<dbReference type="PIRSF" id="PIRSF016521">
    <property type="entry name" value="Acyl-CoA_hydro"/>
    <property type="match status" value="1"/>
</dbReference>
<dbReference type="GO" id="GO:0006631">
    <property type="term" value="P:fatty acid metabolic process"/>
    <property type="evidence" value="ECO:0007669"/>
    <property type="project" value="TreeGrafter"/>
</dbReference>
<comment type="similarity">
    <text evidence="1">Belongs to the C/M/P thioester hydrolase family.</text>
</comment>
<feature type="active site" description="Charge relay system" evidence="2">
    <location>
        <position position="377"/>
    </location>
</feature>
<name>A0A7J5D3Z9_9ACTN</name>
<dbReference type="InterPro" id="IPR029058">
    <property type="entry name" value="AB_hydrolase_fold"/>
</dbReference>
<comment type="caution">
    <text evidence="6">The sequence shown here is derived from an EMBL/GenBank/DDBJ whole genome shotgun (WGS) entry which is preliminary data.</text>
</comment>
<dbReference type="InterPro" id="IPR016662">
    <property type="entry name" value="Acyl-CoA_thioEstase_long-chain"/>
</dbReference>
<feature type="domain" description="Acyl-CoA thioester hydrolase/bile acid-CoA amino acid N-acetyltransferase" evidence="4">
    <location>
        <begin position="49"/>
        <end position="173"/>
    </location>
</feature>
<evidence type="ECO:0000256" key="1">
    <source>
        <dbReference type="ARBA" id="ARBA00006538"/>
    </source>
</evidence>
<evidence type="ECO:0000259" key="5">
    <source>
        <dbReference type="Pfam" id="PF08840"/>
    </source>
</evidence>
<evidence type="ECO:0000259" key="4">
    <source>
        <dbReference type="Pfam" id="PF04775"/>
    </source>
</evidence>
<keyword evidence="6" id="KW-0378">Hydrolase</keyword>
<dbReference type="InterPro" id="IPR042490">
    <property type="entry name" value="Thio_Ohase/BAAT_N"/>
</dbReference>
<dbReference type="AlphaFoldDB" id="A0A7J5D3Z9"/>
<dbReference type="Gene3D" id="3.40.50.1820">
    <property type="entry name" value="alpha/beta hydrolase"/>
    <property type="match status" value="1"/>
</dbReference>
<dbReference type="EMBL" id="WBKG01000052">
    <property type="protein sequence ID" value="KAB1978546.1"/>
    <property type="molecule type" value="Genomic_DNA"/>
</dbReference>
<feature type="active site" description="Charge relay system" evidence="2">
    <location>
        <position position="344"/>
    </location>
</feature>
<protein>
    <submittedName>
        <fullName evidence="6">Palmitoyl-CoA hydrolase</fullName>
    </submittedName>
</protein>
<gene>
    <name evidence="6" type="ORF">F8144_39645</name>
</gene>
<dbReference type="PROSITE" id="PS51257">
    <property type="entry name" value="PROKAR_LIPOPROTEIN"/>
    <property type="match status" value="1"/>
</dbReference>
<dbReference type="Proteomes" id="UP000442990">
    <property type="component" value="Unassembled WGS sequence"/>
</dbReference>
<keyword evidence="3" id="KW-0732">Signal</keyword>
<dbReference type="Pfam" id="PF04775">
    <property type="entry name" value="Bile_Hydr_Trans"/>
    <property type="match status" value="1"/>
</dbReference>
<keyword evidence="7" id="KW-1185">Reference proteome</keyword>
<evidence type="ECO:0000313" key="7">
    <source>
        <dbReference type="Proteomes" id="UP000442990"/>
    </source>
</evidence>
<dbReference type="PANTHER" id="PTHR10824:SF4">
    <property type="entry name" value="ACYL-COENZYME A THIOESTERASE 1-LIKE"/>
    <property type="match status" value="1"/>
</dbReference>
<dbReference type="Pfam" id="PF08840">
    <property type="entry name" value="BAAT_C"/>
    <property type="match status" value="1"/>
</dbReference>
<sequence>MQRLGRRLAACVAIVAVSAGAGCSEGGAPGGKHSRTAIIAVDKSDALADEPVHMRIRGLTSNEQVTVTTRVTDAHGMAWSGRAVFTADAKGLIDLDHARPRTGTYRGADGMGLFWSMTPGTGDPDTTSIALTNPQHNPFYEIRVAVASGGRTIAQRMLTRTFQARTVRHEELTNTKDGLSGELFLPPTGAPRRAPVLLLGGSEGGVTPVSRFRAALLASRGHPALALCYFGCPGRPEYLADVSLEYIASAARFLRAQPQADPRRLMVAGASRGSEAAQLMAQYYPDLVRDAVVYAPSRNTNGAYPVNCCGTQAAWTKGGKSLNLVPIPLDHVRGTVLAVAGGADSVWGSLSSARSIAQQPNASGRKAKALLYPKAGHGIGGFPYLPLGVDGGGTRAANEQSRESSWPQLLQLLER</sequence>
<feature type="active site" description="Charge relay system" evidence="2">
    <location>
        <position position="271"/>
    </location>
</feature>
<dbReference type="GO" id="GO:0006637">
    <property type="term" value="P:acyl-CoA metabolic process"/>
    <property type="evidence" value="ECO:0007669"/>
    <property type="project" value="InterPro"/>
</dbReference>
<dbReference type="GO" id="GO:0047617">
    <property type="term" value="F:fatty acyl-CoA hydrolase activity"/>
    <property type="evidence" value="ECO:0007669"/>
    <property type="project" value="TreeGrafter"/>
</dbReference>
<proteinExistence type="inferred from homology"/>
<organism evidence="6 7">
    <name type="scientific">Streptomyces triticiradicis</name>
    <dbReference type="NCBI Taxonomy" id="2651189"/>
    <lineage>
        <taxon>Bacteria</taxon>
        <taxon>Bacillati</taxon>
        <taxon>Actinomycetota</taxon>
        <taxon>Actinomycetes</taxon>
        <taxon>Kitasatosporales</taxon>
        <taxon>Streptomycetaceae</taxon>
        <taxon>Streptomyces</taxon>
    </lineage>
</organism>
<reference evidence="6 7" key="1">
    <citation type="submission" date="2019-09" db="EMBL/GenBank/DDBJ databases">
        <title>Isolation and identification of active actinomycetes.</title>
        <authorList>
            <person name="Yu Z."/>
            <person name="Han C."/>
            <person name="Yu B."/>
        </authorList>
    </citation>
    <scope>NUCLEOTIDE SEQUENCE [LARGE SCALE GENOMIC DNA]</scope>
    <source>
        <strain evidence="6 7">NEAU-H2</strain>
    </source>
</reference>
<dbReference type="Gene3D" id="2.60.40.2240">
    <property type="entry name" value="Acyl-CoA thioester hydrolase/BAAT N-terminal domain"/>
    <property type="match status" value="1"/>
</dbReference>
<dbReference type="InterPro" id="IPR014940">
    <property type="entry name" value="BAAT_C"/>
</dbReference>
<dbReference type="InterPro" id="IPR006862">
    <property type="entry name" value="Thio_Ohase/aa_AcTrfase"/>
</dbReference>
<feature type="signal peptide" evidence="3">
    <location>
        <begin position="1"/>
        <end position="21"/>
    </location>
</feature>
<evidence type="ECO:0000256" key="2">
    <source>
        <dbReference type="PIRSR" id="PIRSR016521-1"/>
    </source>
</evidence>
<feature type="chain" id="PRO_5029703566" evidence="3">
    <location>
        <begin position="22"/>
        <end position="415"/>
    </location>
</feature>
<dbReference type="SUPFAM" id="SSF53474">
    <property type="entry name" value="alpha/beta-Hydrolases"/>
    <property type="match status" value="1"/>
</dbReference>
<feature type="domain" description="BAAT/Acyl-CoA thioester hydrolase C-terminal" evidence="5">
    <location>
        <begin position="327"/>
        <end position="387"/>
    </location>
</feature>
<dbReference type="PANTHER" id="PTHR10824">
    <property type="entry name" value="ACYL-COENZYME A THIOESTERASE-RELATED"/>
    <property type="match status" value="1"/>
</dbReference>
<accession>A0A7J5D3Z9</accession>
<evidence type="ECO:0000313" key="6">
    <source>
        <dbReference type="EMBL" id="KAB1978546.1"/>
    </source>
</evidence>